<dbReference type="InterPro" id="IPR007421">
    <property type="entry name" value="Schlafen_AlbA_2_dom"/>
</dbReference>
<protein>
    <submittedName>
        <fullName evidence="2">Putative DNA binding domain-containing protein</fullName>
    </submittedName>
</protein>
<dbReference type="Proteomes" id="UP000515856">
    <property type="component" value="Chromosome"/>
</dbReference>
<name>A0A7G9GS10_9FIRM</name>
<evidence type="ECO:0000259" key="1">
    <source>
        <dbReference type="Pfam" id="PF04326"/>
    </source>
</evidence>
<reference evidence="2 3" key="1">
    <citation type="submission" date="2020-08" db="EMBL/GenBank/DDBJ databases">
        <authorList>
            <person name="Liu C."/>
            <person name="Sun Q."/>
        </authorList>
    </citation>
    <scope>NUCLEOTIDE SEQUENCE [LARGE SCALE GENOMIC DNA]</scope>
    <source>
        <strain evidence="2 3">NSJ-61</strain>
    </source>
</reference>
<dbReference type="Gene3D" id="3.30.565.60">
    <property type="match status" value="1"/>
</dbReference>
<feature type="domain" description="Schlafen AlbA-2" evidence="1">
    <location>
        <begin position="20"/>
        <end position="154"/>
    </location>
</feature>
<dbReference type="Gene3D" id="3.30.950.30">
    <property type="entry name" value="Schlafen, AAA domain"/>
    <property type="match status" value="1"/>
</dbReference>
<sequence>MNLNNLQAFAHSLIENNRAECDFVEYKKSYKQEDKILKTICAYANNFMNRDYGYLFIGIEEQDDKASGVKAIPIRPITGLLEGELEVAENHIKSLFKYIQPTPTCHFISDQIDGKWYFIVVVEPSNRLTEVTDKGAHKTKLSKGGRYIRVNRDTVLPNTRQEYELLRKFAGYSFCDDFHATATLDDLNYEYMKEYLVKTNAAQDLRKLPKEEMAKMLKLIGEEESNKDKIKNFALLMFADRPEDYIPGAHIEIITESRDGTSRMSAEKFEGPIWIQAQQVRNYFKDRIEHSYTIRESGNIYHRIVKNWPDIAWNEFSTNMILHKNYDNPNYGGIYVYSDHISFANHNRPLPPVSIKDLNEKTIFDIRAYLNPQIKDMFYKLHLIESYGSGIRRAKTALKENGNDAPMFLPDNETDDYTQVIMYINKEYKEYEDLDNKPIQNETIKLPKNQQIVYDTILNNPGLRIPALSKLCGLKEKSIDNAILKLKKQDLIKYIGTSKNGGYYLKSRD</sequence>
<dbReference type="InterPro" id="IPR038475">
    <property type="entry name" value="RecG_C_sf"/>
</dbReference>
<dbReference type="EMBL" id="CP060636">
    <property type="protein sequence ID" value="QNM13592.1"/>
    <property type="molecule type" value="Genomic_DNA"/>
</dbReference>
<dbReference type="Gene3D" id="1.10.10.10">
    <property type="entry name" value="Winged helix-like DNA-binding domain superfamily/Winged helix DNA-binding domain"/>
    <property type="match status" value="1"/>
</dbReference>
<dbReference type="PANTHER" id="PTHR30595">
    <property type="entry name" value="GLPR-RELATED TRANSCRIPTIONAL REPRESSOR"/>
    <property type="match status" value="1"/>
</dbReference>
<accession>A0A7G9GS10</accession>
<gene>
    <name evidence="2" type="ORF">H9Q80_06490</name>
</gene>
<dbReference type="Pfam" id="PF13749">
    <property type="entry name" value="HATPase_c_4"/>
    <property type="match status" value="1"/>
</dbReference>
<dbReference type="PANTHER" id="PTHR30595:SF6">
    <property type="entry name" value="SCHLAFEN ALBA-2 DOMAIN-CONTAINING PROTEIN"/>
    <property type="match status" value="1"/>
</dbReference>
<dbReference type="RefSeq" id="WP_117452644.1">
    <property type="nucleotide sequence ID" value="NZ_CP060636.1"/>
</dbReference>
<dbReference type="InterPro" id="IPR038461">
    <property type="entry name" value="Schlafen_AlbA_2_dom_sf"/>
</dbReference>
<dbReference type="Pfam" id="PF04326">
    <property type="entry name" value="SLFN_AlbA_2"/>
    <property type="match status" value="1"/>
</dbReference>
<dbReference type="InterPro" id="IPR036388">
    <property type="entry name" value="WH-like_DNA-bd_sf"/>
</dbReference>
<keyword evidence="3" id="KW-1185">Reference proteome</keyword>
<proteinExistence type="predicted"/>
<evidence type="ECO:0000313" key="3">
    <source>
        <dbReference type="Proteomes" id="UP000515856"/>
    </source>
</evidence>
<organism evidence="2 3">
    <name type="scientific">[Eubacterium] hominis</name>
    <dbReference type="NCBI Taxonomy" id="2764325"/>
    <lineage>
        <taxon>Bacteria</taxon>
        <taxon>Bacillati</taxon>
        <taxon>Bacillota</taxon>
        <taxon>Erysipelotrichia</taxon>
        <taxon>Erysipelotrichales</taxon>
        <taxon>Erysipelotrichaceae</taxon>
        <taxon>Amedibacillus</taxon>
    </lineage>
</organism>
<evidence type="ECO:0000313" key="2">
    <source>
        <dbReference type="EMBL" id="QNM13592.1"/>
    </source>
</evidence>
<dbReference type="AlphaFoldDB" id="A0A7G9GS10"/>
<dbReference type="KEGG" id="ehn:H9Q80_06490"/>